<evidence type="ECO:0000313" key="2">
    <source>
        <dbReference type="EMBL" id="ERT67891.1"/>
    </source>
</evidence>
<keyword evidence="2" id="KW-0378">Hydrolase</keyword>
<keyword evidence="2" id="KW-0255">Endonuclease</keyword>
<evidence type="ECO:0000313" key="3">
    <source>
        <dbReference type="Proteomes" id="UP000017081"/>
    </source>
</evidence>
<evidence type="ECO:0000259" key="1">
    <source>
        <dbReference type="Pfam" id="PF01261"/>
    </source>
</evidence>
<dbReference type="InterPro" id="IPR036237">
    <property type="entry name" value="Xyl_isomerase-like_sf"/>
</dbReference>
<keyword evidence="2" id="KW-0540">Nuclease</keyword>
<name>U7V8Q4_9FUSO</name>
<keyword evidence="3" id="KW-1185">Reference proteome</keyword>
<accession>U7V8Q4</accession>
<dbReference type="GO" id="GO:0004519">
    <property type="term" value="F:endonuclease activity"/>
    <property type="evidence" value="ECO:0007669"/>
    <property type="project" value="UniProtKB-KW"/>
</dbReference>
<dbReference type="eggNOG" id="COG1082">
    <property type="taxonomic scope" value="Bacteria"/>
</dbReference>
<dbReference type="SUPFAM" id="SSF51658">
    <property type="entry name" value="Xylose isomerase-like"/>
    <property type="match status" value="1"/>
</dbReference>
<gene>
    <name evidence="2" type="ORF">HMPREF0202_02213</name>
</gene>
<reference evidence="2 3" key="1">
    <citation type="submission" date="2013-08" db="EMBL/GenBank/DDBJ databases">
        <authorList>
            <person name="Weinstock G."/>
            <person name="Sodergren E."/>
            <person name="Wylie T."/>
            <person name="Fulton L."/>
            <person name="Fulton R."/>
            <person name="Fronick C."/>
            <person name="O'Laughlin M."/>
            <person name="Godfrey J."/>
            <person name="Miner T."/>
            <person name="Herter B."/>
            <person name="Appelbaum E."/>
            <person name="Cordes M."/>
            <person name="Lek S."/>
            <person name="Wollam A."/>
            <person name="Pepin K.H."/>
            <person name="Palsikar V.B."/>
            <person name="Mitreva M."/>
            <person name="Wilson R.K."/>
        </authorList>
    </citation>
    <scope>NUCLEOTIDE SEQUENCE [LARGE SCALE GENOMIC DNA]</scope>
    <source>
        <strain evidence="2 3">ATCC BAA-474</strain>
    </source>
</reference>
<sequence length="282" mass="32245">MIKIGIRAHDMGKYSLIDFPKLLNTIKTLDGQCIQLALGKSFIDFNISKENLNSELSQYLKNNLENKDINLSVLGCYINMGNPDDNIRHQEIEKFKYHLDFSKNFPGCIVGTETGCLTTDYTYTPLNDTQEAFDIFLDTLKKIVKHAEKTQTLVAIEGVSKDIISTPEKMNLALKTIVSNHLKVIFDPVNFLNITNFHNQKEIIEKSFELFADKIAIIHLKDFKVENNIFKIVPIGQGNFDIDTLMKCIKKYNLKIDILLENSNIESAKKCIHFVKNSYKNS</sequence>
<dbReference type="InterPro" id="IPR013022">
    <property type="entry name" value="Xyl_isomerase-like_TIM-brl"/>
</dbReference>
<dbReference type="STRING" id="1319815.HMPREF0202_02213"/>
<organism evidence="2 3">
    <name type="scientific">Cetobacterium somerae ATCC BAA-474</name>
    <dbReference type="NCBI Taxonomy" id="1319815"/>
    <lineage>
        <taxon>Bacteria</taxon>
        <taxon>Fusobacteriati</taxon>
        <taxon>Fusobacteriota</taxon>
        <taxon>Fusobacteriia</taxon>
        <taxon>Fusobacteriales</taxon>
        <taxon>Fusobacteriaceae</taxon>
        <taxon>Cetobacterium</taxon>
    </lineage>
</organism>
<comment type="caution">
    <text evidence="2">The sequence shown here is derived from an EMBL/GenBank/DDBJ whole genome shotgun (WGS) entry which is preliminary data.</text>
</comment>
<dbReference type="PANTHER" id="PTHR12110">
    <property type="entry name" value="HYDROXYPYRUVATE ISOMERASE"/>
    <property type="match status" value="1"/>
</dbReference>
<dbReference type="InterPro" id="IPR050312">
    <property type="entry name" value="IolE/XylAMocC-like"/>
</dbReference>
<dbReference type="Proteomes" id="UP000017081">
    <property type="component" value="Unassembled WGS sequence"/>
</dbReference>
<dbReference type="AlphaFoldDB" id="U7V8Q4"/>
<dbReference type="Pfam" id="PF01261">
    <property type="entry name" value="AP_endonuc_2"/>
    <property type="match status" value="1"/>
</dbReference>
<dbReference type="RefSeq" id="WP_023051745.1">
    <property type="nucleotide sequence ID" value="NZ_CP173062.2"/>
</dbReference>
<protein>
    <submittedName>
        <fullName evidence="2">AP endonuclease, family 2</fullName>
    </submittedName>
</protein>
<feature type="domain" description="Xylose isomerase-like TIM barrel" evidence="1">
    <location>
        <begin position="28"/>
        <end position="261"/>
    </location>
</feature>
<dbReference type="EMBL" id="AXZF01000101">
    <property type="protein sequence ID" value="ERT67891.1"/>
    <property type="molecule type" value="Genomic_DNA"/>
</dbReference>
<proteinExistence type="predicted"/>
<dbReference type="Gene3D" id="3.20.20.150">
    <property type="entry name" value="Divalent-metal-dependent TIM barrel enzymes"/>
    <property type="match status" value="1"/>
</dbReference>
<dbReference type="HOGENOM" id="CLU_080433_1_0_0"/>